<proteinExistence type="predicted"/>
<keyword evidence="2" id="KW-0732">Signal</keyword>
<keyword evidence="4" id="KW-1185">Reference proteome</keyword>
<dbReference type="Proteomes" id="UP001622594">
    <property type="component" value="Chromosome"/>
</dbReference>
<evidence type="ECO:0000256" key="2">
    <source>
        <dbReference type="SAM" id="SignalP"/>
    </source>
</evidence>
<accession>A0ABZ1LJS5</accession>
<dbReference type="RefSeq" id="WP_327159873.1">
    <property type="nucleotide sequence ID" value="NZ_CP108062.1"/>
</dbReference>
<reference evidence="3 4" key="1">
    <citation type="submission" date="2022-10" db="EMBL/GenBank/DDBJ databases">
        <title>The complete genomes of actinobacterial strains from the NBC collection.</title>
        <authorList>
            <person name="Joergensen T.S."/>
            <person name="Alvarez Arevalo M."/>
            <person name="Sterndorff E.B."/>
            <person name="Faurdal D."/>
            <person name="Vuksanovic O."/>
            <person name="Mourched A.-S."/>
            <person name="Charusanti P."/>
            <person name="Shaw S."/>
            <person name="Blin K."/>
            <person name="Weber T."/>
        </authorList>
    </citation>
    <scope>NUCLEOTIDE SEQUENCE [LARGE SCALE GENOMIC DNA]</scope>
    <source>
        <strain evidence="3 4">NBC_00123</strain>
    </source>
</reference>
<feature type="signal peptide" evidence="2">
    <location>
        <begin position="1"/>
        <end position="32"/>
    </location>
</feature>
<feature type="region of interest" description="Disordered" evidence="1">
    <location>
        <begin position="130"/>
        <end position="174"/>
    </location>
</feature>
<evidence type="ECO:0000256" key="1">
    <source>
        <dbReference type="SAM" id="MobiDB-lite"/>
    </source>
</evidence>
<feature type="compositionally biased region" description="Pro residues" evidence="1">
    <location>
        <begin position="71"/>
        <end position="94"/>
    </location>
</feature>
<evidence type="ECO:0000313" key="3">
    <source>
        <dbReference type="EMBL" id="WTR74729.1"/>
    </source>
</evidence>
<feature type="region of interest" description="Disordered" evidence="1">
    <location>
        <begin position="62"/>
        <end position="105"/>
    </location>
</feature>
<gene>
    <name evidence="3" type="ORF">OG814_38330</name>
</gene>
<evidence type="ECO:0008006" key="5">
    <source>
        <dbReference type="Google" id="ProtNLM"/>
    </source>
</evidence>
<feature type="chain" id="PRO_5046527859" description="Secreted protein" evidence="2">
    <location>
        <begin position="33"/>
        <end position="174"/>
    </location>
</feature>
<feature type="compositionally biased region" description="Low complexity" evidence="1">
    <location>
        <begin position="155"/>
        <end position="174"/>
    </location>
</feature>
<sequence>MARTARRLATLLPAMLCAIWSLLVLPAPTAQATGSTASTASTVLMSDDTAHRPARAVVMSATAPAVTDTPAPAPSSPPGAPAPLSPHGAPPPGAPHRAASPEPHFAPTAVVRLPAAVENPVRFPGTPVTTAAVPADLVLPARGVLAGDPRRERAPPGAAHGPRAPRGPPATRHS</sequence>
<evidence type="ECO:0000313" key="4">
    <source>
        <dbReference type="Proteomes" id="UP001622594"/>
    </source>
</evidence>
<protein>
    <recommendedName>
        <fullName evidence="5">Secreted protein</fullName>
    </recommendedName>
</protein>
<dbReference type="EMBL" id="CP108188">
    <property type="protein sequence ID" value="WTR74729.1"/>
    <property type="molecule type" value="Genomic_DNA"/>
</dbReference>
<organism evidence="3 4">
    <name type="scientific">Streptomyces zaomyceticus</name>
    <dbReference type="NCBI Taxonomy" id="68286"/>
    <lineage>
        <taxon>Bacteria</taxon>
        <taxon>Bacillati</taxon>
        <taxon>Actinomycetota</taxon>
        <taxon>Actinomycetes</taxon>
        <taxon>Kitasatosporales</taxon>
        <taxon>Streptomycetaceae</taxon>
        <taxon>Streptomyces</taxon>
    </lineage>
</organism>
<name>A0ABZ1LJS5_9ACTN</name>